<accession>A0A0K8WIP0</accession>
<gene>
    <name evidence="1" type="ORF">c0_g1_i1</name>
</gene>
<proteinExistence type="predicted"/>
<sequence length="109" mass="12184">MFRAYWSYGGKISLACNGGVTPANGGPDFPMDEPMDYRPSQIRRRRTDKVLASASLQDMLRCVLCPTHKTANPTICANYLEKCVLDKAYNWLSPISVALDLEDLLSTMH</sequence>
<dbReference type="AlphaFoldDB" id="A0A0K8WIP0"/>
<dbReference type="EMBL" id="GDHF01001362">
    <property type="protein sequence ID" value="JAI50952.1"/>
    <property type="molecule type" value="Transcribed_RNA"/>
</dbReference>
<reference evidence="1" key="1">
    <citation type="submission" date="2015-06" db="EMBL/GenBank/DDBJ databases">
        <authorList>
            <person name="Hoefler B.C."/>
            <person name="Straight P.D."/>
        </authorList>
    </citation>
    <scope>NUCLEOTIDE SEQUENCE</scope>
</reference>
<name>A0A0K8WIP0_BACLA</name>
<organism evidence="1">
    <name type="scientific">Bactrocera latifrons</name>
    <name type="common">Malaysian fruit fly</name>
    <name type="synonym">Chaetodacus latifrons</name>
    <dbReference type="NCBI Taxonomy" id="174628"/>
    <lineage>
        <taxon>Eukaryota</taxon>
        <taxon>Metazoa</taxon>
        <taxon>Ecdysozoa</taxon>
        <taxon>Arthropoda</taxon>
        <taxon>Hexapoda</taxon>
        <taxon>Insecta</taxon>
        <taxon>Pterygota</taxon>
        <taxon>Neoptera</taxon>
        <taxon>Endopterygota</taxon>
        <taxon>Diptera</taxon>
        <taxon>Brachycera</taxon>
        <taxon>Muscomorpha</taxon>
        <taxon>Tephritoidea</taxon>
        <taxon>Tephritidae</taxon>
        <taxon>Bactrocera</taxon>
        <taxon>Bactrocera</taxon>
    </lineage>
</organism>
<protein>
    <submittedName>
        <fullName evidence="1">Uncharacterized protein</fullName>
    </submittedName>
</protein>
<evidence type="ECO:0000313" key="1">
    <source>
        <dbReference type="EMBL" id="JAI50952.1"/>
    </source>
</evidence>